<gene>
    <name evidence="2" type="ORF">B0J12DRAFT_783319</name>
</gene>
<organism evidence="2 3">
    <name type="scientific">Macrophomina phaseolina</name>
    <dbReference type="NCBI Taxonomy" id="35725"/>
    <lineage>
        <taxon>Eukaryota</taxon>
        <taxon>Fungi</taxon>
        <taxon>Dikarya</taxon>
        <taxon>Ascomycota</taxon>
        <taxon>Pezizomycotina</taxon>
        <taxon>Dothideomycetes</taxon>
        <taxon>Dothideomycetes incertae sedis</taxon>
        <taxon>Botryosphaeriales</taxon>
        <taxon>Botryosphaeriaceae</taxon>
        <taxon>Macrophomina</taxon>
    </lineage>
</organism>
<keyword evidence="3" id="KW-1185">Reference proteome</keyword>
<dbReference type="EMBL" id="JAGTJR010000006">
    <property type="protein sequence ID" value="KAH7059058.1"/>
    <property type="molecule type" value="Genomic_DNA"/>
</dbReference>
<name>A0ABQ8GNW6_9PEZI</name>
<feature type="signal peptide" evidence="1">
    <location>
        <begin position="1"/>
        <end position="20"/>
    </location>
</feature>
<feature type="chain" id="PRO_5046810397" evidence="1">
    <location>
        <begin position="21"/>
        <end position="120"/>
    </location>
</feature>
<proteinExistence type="predicted"/>
<reference evidence="2 3" key="1">
    <citation type="journal article" date="2021" name="Nat. Commun.">
        <title>Genetic determinants of endophytism in the Arabidopsis root mycobiome.</title>
        <authorList>
            <person name="Mesny F."/>
            <person name="Miyauchi S."/>
            <person name="Thiergart T."/>
            <person name="Pickel B."/>
            <person name="Atanasova L."/>
            <person name="Karlsson M."/>
            <person name="Huettel B."/>
            <person name="Barry K.W."/>
            <person name="Haridas S."/>
            <person name="Chen C."/>
            <person name="Bauer D."/>
            <person name="Andreopoulos W."/>
            <person name="Pangilinan J."/>
            <person name="LaButti K."/>
            <person name="Riley R."/>
            <person name="Lipzen A."/>
            <person name="Clum A."/>
            <person name="Drula E."/>
            <person name="Henrissat B."/>
            <person name="Kohler A."/>
            <person name="Grigoriev I.V."/>
            <person name="Martin F.M."/>
            <person name="Hacquard S."/>
        </authorList>
    </citation>
    <scope>NUCLEOTIDE SEQUENCE [LARGE SCALE GENOMIC DNA]</scope>
    <source>
        <strain evidence="2 3">MPI-SDFR-AT-0080</strain>
    </source>
</reference>
<sequence>MRIANTASLAIVLLLGAAAAAPVAVDADGAHLDYIYTQNKGEKRDEPLRPDYIYTQKKGEKRDEPLRPDYIYTQKKGEKRGDSHRLVDLITIEGTLLGNPPLDPGFVGSTCAYKGKRTVS</sequence>
<evidence type="ECO:0000313" key="2">
    <source>
        <dbReference type="EMBL" id="KAH7059058.1"/>
    </source>
</evidence>
<comment type="caution">
    <text evidence="2">The sequence shown here is derived from an EMBL/GenBank/DDBJ whole genome shotgun (WGS) entry which is preliminary data.</text>
</comment>
<evidence type="ECO:0000256" key="1">
    <source>
        <dbReference type="SAM" id="SignalP"/>
    </source>
</evidence>
<dbReference type="Proteomes" id="UP000774617">
    <property type="component" value="Unassembled WGS sequence"/>
</dbReference>
<protein>
    <submittedName>
        <fullName evidence="2">Uncharacterized protein</fullName>
    </submittedName>
</protein>
<keyword evidence="1" id="KW-0732">Signal</keyword>
<evidence type="ECO:0000313" key="3">
    <source>
        <dbReference type="Proteomes" id="UP000774617"/>
    </source>
</evidence>
<accession>A0ABQ8GNW6</accession>